<evidence type="ECO:0000256" key="1">
    <source>
        <dbReference type="SAM" id="Phobius"/>
    </source>
</evidence>
<sequence length="801" mass="90879">MRHRNLLLYVPLSVSIKTPGIQIYKRVVPYGARRLEIHGNGRFLYQINKHASAGSYRSIAFFKPKCLTTSGKRPEVSSPNKVTKGKGKNVPHVACFIVLPPAVLDVSQVRLQTMIIRIRRHRALGQPLVFVSITLVILAAASFLLRSQQYKSIQLSEATDFTKPPPLDGTTTTQVHVIHSDTEVDSHQEIPTQEEFEEESRKLLDDPEEGAIYGNTLETLIDKNKRTAQQNKFLTRSGSKVPYSIDEPYIFNPYPQYNSRTWKSSHSAYTPCLGPTGKEVEDIHVFKGHPSRFPEPGFGSYDLLGIDKNLCFERRTRLGPYGVAPVENKDGLPFDWETADWGELQLQCLDKNKGRFATEYPANTFPDGDSGFHVATERRYKADGPADSIMKNVKRWWTPKKQYESLTNMTGRTDKSATELRSAVLLRSYTGKKYTENDKQVIRSMVTELSLRTGGQYQVFLFVHVKENRDIWSDDEAYEDILDTAVPVEFRGMTVLWDEASMKLVYPKLSKEAIQVHNAQFLSVQVFMQKFREKQPRKGLWERNERFYIPSYHGDYDTVFRKSVEQAAGQDSIWGAPNLPVVNPIGPKPPLLAPELDRYEWGVGEEADLITLSPMFNPIDSNWVLRDQVWGYQSNAFPGKDLPRRATIITQVRLSRKLVDAMHAGNLRGNHVGSEMVAPTIALVHGLKAVYAPMPVFFDRPWNGTQLARWFNGGPRGQSGGLGSAMGWGREGRFQGATWYFRAVPPPRLYNNWMGYEDTGVGGTEWERSHGRPCLPAMFLHPLKDVRPTPKGYTSESRLPY</sequence>
<name>A0ABR3D3D5_NEUIN</name>
<keyword evidence="3" id="KW-1185">Reference proteome</keyword>
<protein>
    <submittedName>
        <fullName evidence="2">Uncharacterized protein</fullName>
    </submittedName>
</protein>
<keyword evidence="1" id="KW-1133">Transmembrane helix</keyword>
<dbReference type="EMBL" id="JAVLET010000010">
    <property type="protein sequence ID" value="KAL0467204.1"/>
    <property type="molecule type" value="Genomic_DNA"/>
</dbReference>
<keyword evidence="1" id="KW-0472">Membrane</keyword>
<gene>
    <name evidence="2" type="ORF">QR685DRAFT_574658</name>
</gene>
<organism evidence="2 3">
    <name type="scientific">Neurospora intermedia</name>
    <dbReference type="NCBI Taxonomy" id="5142"/>
    <lineage>
        <taxon>Eukaryota</taxon>
        <taxon>Fungi</taxon>
        <taxon>Dikarya</taxon>
        <taxon>Ascomycota</taxon>
        <taxon>Pezizomycotina</taxon>
        <taxon>Sordariomycetes</taxon>
        <taxon>Sordariomycetidae</taxon>
        <taxon>Sordariales</taxon>
        <taxon>Sordariaceae</taxon>
        <taxon>Neurospora</taxon>
    </lineage>
</organism>
<reference evidence="2 3" key="1">
    <citation type="submission" date="2023-09" db="EMBL/GenBank/DDBJ databases">
        <title>Multi-omics analysis of a traditional fermented food reveals byproduct-associated fungal strains for waste-to-food upcycling.</title>
        <authorList>
            <consortium name="Lawrence Berkeley National Laboratory"/>
            <person name="Rekdal V.M."/>
            <person name="Villalobos-Escobedo J.M."/>
            <person name="Rodriguez-Valeron N."/>
            <person name="Garcia M.O."/>
            <person name="Vasquez D.P."/>
            <person name="Damayanti I."/>
            <person name="Sorensen P.M."/>
            <person name="Baidoo E.E."/>
            <person name="De Carvalho A.C."/>
            <person name="Riley R."/>
            <person name="Lipzen A."/>
            <person name="He G."/>
            <person name="Yan M."/>
            <person name="Haridas S."/>
            <person name="Daum C."/>
            <person name="Yoshinaga Y."/>
            <person name="Ng V."/>
            <person name="Grigoriev I.V."/>
            <person name="Munk R."/>
            <person name="Nuraida L."/>
            <person name="Wijaya C.H."/>
            <person name="Morales P.-C."/>
            <person name="Keasling J.D."/>
        </authorList>
    </citation>
    <scope>NUCLEOTIDE SEQUENCE [LARGE SCALE GENOMIC DNA]</scope>
    <source>
        <strain evidence="2 3">FGSC 2613</strain>
    </source>
</reference>
<comment type="caution">
    <text evidence="2">The sequence shown here is derived from an EMBL/GenBank/DDBJ whole genome shotgun (WGS) entry which is preliminary data.</text>
</comment>
<proteinExistence type="predicted"/>
<dbReference type="Proteomes" id="UP001451303">
    <property type="component" value="Unassembled WGS sequence"/>
</dbReference>
<dbReference type="PANTHER" id="PTHR36205">
    <property type="entry name" value="CHROMOSOME 19, WHOLE GENOME SHOTGUN SEQUENCE"/>
    <property type="match status" value="1"/>
</dbReference>
<feature type="transmembrane region" description="Helical" evidence="1">
    <location>
        <begin position="124"/>
        <end position="145"/>
    </location>
</feature>
<dbReference type="PANTHER" id="PTHR36205:SF2">
    <property type="entry name" value="MAJOR FACILITATOR SUPERFAMILY TRANSPORTER"/>
    <property type="match status" value="1"/>
</dbReference>
<dbReference type="InterPro" id="IPR021822">
    <property type="entry name" value="DUF3405"/>
</dbReference>
<evidence type="ECO:0000313" key="2">
    <source>
        <dbReference type="EMBL" id="KAL0467204.1"/>
    </source>
</evidence>
<accession>A0ABR3D3D5</accession>
<evidence type="ECO:0000313" key="3">
    <source>
        <dbReference type="Proteomes" id="UP001451303"/>
    </source>
</evidence>
<keyword evidence="1" id="KW-0812">Transmembrane</keyword>
<dbReference type="Pfam" id="PF11885">
    <property type="entry name" value="DUF3405"/>
    <property type="match status" value="1"/>
</dbReference>